<dbReference type="Proteomes" id="UP000186817">
    <property type="component" value="Unassembled WGS sequence"/>
</dbReference>
<proteinExistence type="predicted"/>
<evidence type="ECO:0000313" key="2">
    <source>
        <dbReference type="EMBL" id="OLP83364.1"/>
    </source>
</evidence>
<evidence type="ECO:0000256" key="1">
    <source>
        <dbReference type="SAM" id="MobiDB-lite"/>
    </source>
</evidence>
<feature type="region of interest" description="Disordered" evidence="1">
    <location>
        <begin position="1"/>
        <end position="83"/>
    </location>
</feature>
<feature type="compositionally biased region" description="Basic residues" evidence="1">
    <location>
        <begin position="62"/>
        <end position="74"/>
    </location>
</feature>
<reference evidence="2 3" key="1">
    <citation type="submission" date="2016-02" db="EMBL/GenBank/DDBJ databases">
        <title>Genome analysis of coral dinoflagellate symbionts highlights evolutionary adaptations to a symbiotic lifestyle.</title>
        <authorList>
            <person name="Aranda M."/>
            <person name="Li Y."/>
            <person name="Liew Y.J."/>
            <person name="Baumgarten S."/>
            <person name="Simakov O."/>
            <person name="Wilson M."/>
            <person name="Piel J."/>
            <person name="Ashoor H."/>
            <person name="Bougouffa S."/>
            <person name="Bajic V.B."/>
            <person name="Ryu T."/>
            <person name="Ravasi T."/>
            <person name="Bayer T."/>
            <person name="Micklem G."/>
            <person name="Kim H."/>
            <person name="Bhak J."/>
            <person name="Lajeunesse T.C."/>
            <person name="Voolstra C.R."/>
        </authorList>
    </citation>
    <scope>NUCLEOTIDE SEQUENCE [LARGE SCALE GENOMIC DNA]</scope>
    <source>
        <strain evidence="2 3">CCMP2467</strain>
    </source>
</reference>
<dbReference type="OrthoDB" id="10663109at2759"/>
<sequence>MPPTPPPKRGEEGQGGGDVGGDACGNEEASLWSASVTSAAEPARGDAAAAAREALSRVSQRPARRSRERCKRASRPTVPGSRGRWMEVEQQARCEQEQFPSSGLLRGRAAGVCFGPGRSRLRRDQASCMEQRTSDDVAIPDSHFRVLLLRRLRMPLPLGPRSCSCRGVLDAYGDHRAACSTSGVLASRALPLERAIARVCQEAGARVGRNVALAAMNIDVPVHDARRIEVVCNGLPLWHGAQLAVDATLVSPVTRDGRPHDGADNHPGWAVRNAARRKRRQTYPEIDRSRRCRLVVFGLEVGGRWAEEAATFVRLLARARAASAPATVRNSAQAAWVLRWSGFISVAAQRALAATFLELPLQSELGAAGPPPALHELLADARWQEAPEPSRLPARA</sequence>
<gene>
    <name evidence="2" type="ORF">AK812_SmicGene35886</name>
</gene>
<name>A0A1Q9CKB9_SYMMI</name>
<dbReference type="EMBL" id="LSRX01001121">
    <property type="protein sequence ID" value="OLP83364.1"/>
    <property type="molecule type" value="Genomic_DNA"/>
</dbReference>
<feature type="compositionally biased region" description="Gly residues" evidence="1">
    <location>
        <begin position="13"/>
        <end position="23"/>
    </location>
</feature>
<accession>A0A1Q9CKB9</accession>
<evidence type="ECO:0000313" key="3">
    <source>
        <dbReference type="Proteomes" id="UP000186817"/>
    </source>
</evidence>
<keyword evidence="3" id="KW-1185">Reference proteome</keyword>
<protein>
    <submittedName>
        <fullName evidence="2">Uncharacterized protein</fullName>
    </submittedName>
</protein>
<organism evidence="2 3">
    <name type="scientific">Symbiodinium microadriaticum</name>
    <name type="common">Dinoflagellate</name>
    <name type="synonym">Zooxanthella microadriatica</name>
    <dbReference type="NCBI Taxonomy" id="2951"/>
    <lineage>
        <taxon>Eukaryota</taxon>
        <taxon>Sar</taxon>
        <taxon>Alveolata</taxon>
        <taxon>Dinophyceae</taxon>
        <taxon>Suessiales</taxon>
        <taxon>Symbiodiniaceae</taxon>
        <taxon>Symbiodinium</taxon>
    </lineage>
</organism>
<feature type="compositionally biased region" description="Low complexity" evidence="1">
    <location>
        <begin position="39"/>
        <end position="53"/>
    </location>
</feature>
<comment type="caution">
    <text evidence="2">The sequence shown here is derived from an EMBL/GenBank/DDBJ whole genome shotgun (WGS) entry which is preliminary data.</text>
</comment>
<dbReference type="AlphaFoldDB" id="A0A1Q9CKB9"/>